<dbReference type="EMBL" id="CP090958">
    <property type="protein sequence ID" value="WGW11090.1"/>
    <property type="molecule type" value="Genomic_DNA"/>
</dbReference>
<sequence length="290" mass="31830">MPTTVHSLLVLVASPGDALEERAAVRDKLNDWNVTTGLRQGVVSLPWLYERHAVAQMGGRAQALINSQALDRADVVVAFFDSRLGTQTGTDVSGTAEEIRRAHEQGKPVHVYFSTESIPRDSDLDQLTALTEFKQQLEADGLLGDYADPGDLAAQIARALEADIDDRGWGEGLTASSKTGARLTWEHVHEKEQVGVDSKGKIKTRTRHNHLEVRNLSGTDAEDLTFNISDADDPESQAFRFEGPAGPVTIHAESARRWGLIPLKNTTLKIEAKWMESGKPKARTFTVVTR</sequence>
<evidence type="ECO:0000313" key="2">
    <source>
        <dbReference type="Proteomes" id="UP001209083"/>
    </source>
</evidence>
<dbReference type="RefSeq" id="WP_349637873.1">
    <property type="nucleotide sequence ID" value="NZ_CP090958.1"/>
</dbReference>
<keyword evidence="2" id="KW-1185">Reference proteome</keyword>
<gene>
    <name evidence="1" type="ORF">LWF01_13420</name>
</gene>
<proteinExistence type="predicted"/>
<dbReference type="Proteomes" id="UP001209083">
    <property type="component" value="Chromosome"/>
</dbReference>
<dbReference type="SUPFAM" id="SSF52309">
    <property type="entry name" value="N-(deoxy)ribosyltransferase-like"/>
    <property type="match status" value="1"/>
</dbReference>
<evidence type="ECO:0008006" key="3">
    <source>
        <dbReference type="Google" id="ProtNLM"/>
    </source>
</evidence>
<evidence type="ECO:0000313" key="1">
    <source>
        <dbReference type="EMBL" id="WGW11090.1"/>
    </source>
</evidence>
<organism evidence="1 2">
    <name type="scientific">Saxibacter everestensis</name>
    <dbReference type="NCBI Taxonomy" id="2909229"/>
    <lineage>
        <taxon>Bacteria</taxon>
        <taxon>Bacillati</taxon>
        <taxon>Actinomycetota</taxon>
        <taxon>Actinomycetes</taxon>
        <taxon>Micrococcales</taxon>
        <taxon>Brevibacteriaceae</taxon>
        <taxon>Saxibacter</taxon>
    </lineage>
</organism>
<accession>A0ABY8QSF1</accession>
<name>A0ABY8QSF1_9MICO</name>
<reference evidence="1 2" key="1">
    <citation type="submission" date="2023-05" db="EMBL/GenBank/DDBJ databases">
        <title>Lithophilousrod everest ZFBP1038 complete genpme.</title>
        <authorList>
            <person name="Tian M."/>
        </authorList>
    </citation>
    <scope>NUCLEOTIDE SEQUENCE [LARGE SCALE GENOMIC DNA]</scope>
    <source>
        <strain evidence="1 2">ZFBP1038</strain>
    </source>
</reference>
<protein>
    <recommendedName>
        <fullName evidence="3">DUF4062 domain-containing protein</fullName>
    </recommendedName>
</protein>